<dbReference type="CDD" id="cd13971">
    <property type="entry name" value="ADCK2-like"/>
    <property type="match status" value="1"/>
</dbReference>
<dbReference type="InterPro" id="IPR011009">
    <property type="entry name" value="Kinase-like_dom_sf"/>
</dbReference>
<accession>A0A250XF35</accession>
<dbReference type="STRING" id="1157962.A0A250XF35"/>
<keyword evidence="4" id="KW-1185">Reference proteome</keyword>
<dbReference type="Proteomes" id="UP000232323">
    <property type="component" value="Unassembled WGS sequence"/>
</dbReference>
<dbReference type="PANTHER" id="PTHR45890">
    <property type="entry name" value="AARF DOMAIN CONTAINING KINASE 2 (PREDICTED)"/>
    <property type="match status" value="1"/>
</dbReference>
<gene>
    <name evidence="3" type="ORF">CEUSTIGMA_g9123.t1</name>
</gene>
<sequence length="719" mass="81270">MPPTNITCRLLTYAPKFFSYALSIKHDIARPGTDHEMLLRCFTCTSKMYWACRPRASALTQKYHAPLKGSLGTLLSAHFRPGSLISISHAPNAFQAHLSSHLPWHTSSHQYLQYVNRYVTDSILPYWRAVPSWSSWQAVIHKAGQWLPSLPGPYFHVPVLSALNLVGTGIPRTLAFIMFELLRSSREARALSFDRSSAKAAAEAEALAEAMALAARPWWRSLSMQWLSTVWHVTRLTWLLFIFMPVFLSAPLALKWNLYRSEWMELLRKTLETAGAFFIKWGQWAATRHDIFPPDMCKELSLLQTQAPAHRFFHTQQTVEAAFGMPLDDIFEFIEMRPVASGSIGQIHRAKLSKKGAAITGCHPGAIVAVKVRHPGTADTIIHDFETMLWVASIVSNAPALSKLRLEDTLNQFASPLKEQIDLAREASNLQQFNYNFRRSHHVQFPVPLYPLVSADVLVETFEEGDHITSYIEAKNNPYNHRLSELGSELMLQMMLVDNLIHSDLHPGNILVRLNPPKGLLGIMYRAIGGIKASDQIGERTRSRLEKLQQRWLRPQIVLLDVGMATEMSDEDQTNMIGLFRSFAMMDGRTCGNWVLRFSGQDQACPDPEGFKAEMERTFNLIQRQAEEEGSTGFNNSAEALSNVLELIRQHQVSLPGHICAVVVTTLVLEGWSNKLDPDHSVLTQVKKMFEAADVPWGERIQRAVDYIMDHEDNQVALL</sequence>
<dbReference type="Pfam" id="PF03109">
    <property type="entry name" value="ABC1"/>
    <property type="match status" value="1"/>
</dbReference>
<reference evidence="3 4" key="1">
    <citation type="submission" date="2017-08" db="EMBL/GenBank/DDBJ databases">
        <title>Acidophilic green algal genome provides insights into adaptation to an acidic environment.</title>
        <authorList>
            <person name="Hirooka S."/>
            <person name="Hirose Y."/>
            <person name="Kanesaki Y."/>
            <person name="Higuchi S."/>
            <person name="Fujiwara T."/>
            <person name="Onuma R."/>
            <person name="Era A."/>
            <person name="Ohbayashi R."/>
            <person name="Uzuka A."/>
            <person name="Nozaki H."/>
            <person name="Yoshikawa H."/>
            <person name="Miyagishima S.Y."/>
        </authorList>
    </citation>
    <scope>NUCLEOTIDE SEQUENCE [LARGE SCALE GENOMIC DNA]</scope>
    <source>
        <strain evidence="3 4">NIES-2499</strain>
    </source>
</reference>
<evidence type="ECO:0000313" key="4">
    <source>
        <dbReference type="Proteomes" id="UP000232323"/>
    </source>
</evidence>
<protein>
    <recommendedName>
        <fullName evidence="2">ABC1 atypical kinase-like domain-containing protein</fullName>
    </recommendedName>
</protein>
<feature type="domain" description="ABC1 atypical kinase-like" evidence="2">
    <location>
        <begin position="303"/>
        <end position="590"/>
    </location>
</feature>
<evidence type="ECO:0000256" key="1">
    <source>
        <dbReference type="ARBA" id="ARBA00009670"/>
    </source>
</evidence>
<comment type="similarity">
    <text evidence="1">Belongs to the protein kinase superfamily. ADCK protein kinase family.</text>
</comment>
<organism evidence="3 4">
    <name type="scientific">Chlamydomonas eustigma</name>
    <dbReference type="NCBI Taxonomy" id="1157962"/>
    <lineage>
        <taxon>Eukaryota</taxon>
        <taxon>Viridiplantae</taxon>
        <taxon>Chlorophyta</taxon>
        <taxon>core chlorophytes</taxon>
        <taxon>Chlorophyceae</taxon>
        <taxon>CS clade</taxon>
        <taxon>Chlamydomonadales</taxon>
        <taxon>Chlamydomonadaceae</taxon>
        <taxon>Chlamydomonas</taxon>
    </lineage>
</organism>
<dbReference type="SUPFAM" id="SSF56112">
    <property type="entry name" value="Protein kinase-like (PK-like)"/>
    <property type="match status" value="1"/>
</dbReference>
<evidence type="ECO:0000259" key="2">
    <source>
        <dbReference type="Pfam" id="PF03109"/>
    </source>
</evidence>
<dbReference type="InterPro" id="IPR044095">
    <property type="entry name" value="ADCK2_dom"/>
</dbReference>
<name>A0A250XF35_9CHLO</name>
<evidence type="ECO:0000313" key="3">
    <source>
        <dbReference type="EMBL" id="GAX81695.1"/>
    </source>
</evidence>
<proteinExistence type="inferred from homology"/>
<dbReference type="OrthoDB" id="1290869at2759"/>
<dbReference type="AlphaFoldDB" id="A0A250XF35"/>
<dbReference type="InterPro" id="IPR004147">
    <property type="entry name" value="ABC1_dom"/>
</dbReference>
<comment type="caution">
    <text evidence="3">The sequence shown here is derived from an EMBL/GenBank/DDBJ whole genome shotgun (WGS) entry which is preliminary data.</text>
</comment>
<dbReference type="EMBL" id="BEGY01000069">
    <property type="protein sequence ID" value="GAX81695.1"/>
    <property type="molecule type" value="Genomic_DNA"/>
</dbReference>
<dbReference type="PANTHER" id="PTHR45890:SF1">
    <property type="entry name" value="AARF DOMAIN CONTAINING KINASE 2"/>
    <property type="match status" value="1"/>
</dbReference>
<dbReference type="InterPro" id="IPR052402">
    <property type="entry name" value="ADCK_kinase"/>
</dbReference>